<dbReference type="SMART" id="SM00463">
    <property type="entry name" value="SMR"/>
    <property type="match status" value="1"/>
</dbReference>
<dbReference type="Pfam" id="PF13812">
    <property type="entry name" value="PPR_3"/>
    <property type="match status" value="2"/>
</dbReference>
<feature type="repeat" description="PPR" evidence="3">
    <location>
        <begin position="492"/>
        <end position="526"/>
    </location>
</feature>
<evidence type="ECO:0000256" key="2">
    <source>
        <dbReference type="ARBA" id="ARBA00022737"/>
    </source>
</evidence>
<keyword evidence="7" id="KW-1185">Reference proteome</keyword>
<dbReference type="Pfam" id="PF01535">
    <property type="entry name" value="PPR"/>
    <property type="match status" value="4"/>
</dbReference>
<feature type="repeat" description="PPR" evidence="3">
    <location>
        <begin position="352"/>
        <end position="386"/>
    </location>
</feature>
<sequence>MTLSSRLISIPNPPSLSPTILPPQNPNHSFSFPSKTHERRRLLELGSMKAKAKARMKQLIFNSNAVVVEEGKYSYEVETLINKISSLPPRGSIARCLEVFKNKLSQNDFALVFKEFAARGDWQRSLRLFKYIQRHMWCKPNEHIYTIIIGLLGREGLLEKCREVFEEMPKQGVPRSVFSFTSIINAYGRNGQFETSLELLERMKKERVSPSILTYNTVINACARGGYDWEGLLGLFAEMRHEGIQPDLVTYNTLLSACASRGLGDEAEMVFRTMNEGGVLPDITTYSYLVETFAKLGRLEKVSELLREMEVGGNLPEASSYNVLLEAYAHSASIKEAMGVFGQMQEAGCTPNAATYRILLNLFGRRGRYDDVRELFLQMKVSNTEPDVATYNILIQVFGEGGYFKEVVILFHDMVEENLEPNMETYEGLIFACGKGGLHEDAKKILLHMNDKMLVPSSKVYTGVIEAYGQAALYEEALVAFYTMNEVGSEPTIETFNTLIHAFARGGLYKECEAILRRMGECGITRDRESFHGIIEGFKQGGHFEEAIKAYVEMENAGYDPEEGTLEAVLSVYCFAGLVDESEEQFREIKALGVLPSVICYCMMLGVYAKGNRLVLIQLPDCLASILNKVFSCMLVILLSLKREPLVTDDSEAFSGGTLHSLVSPSSAYPSGIKEIISSCLMVFGYEIINVLVNVNKGLTYGWWDDAYKLLDEMITKRSSNIHNVIGQMIKGDFDDGSNWQMVEYVFDKLNSEGCGLGTRFYNTLIEALWWLGQKERAGRVLNEATKRGLFPELFRMNKLVWSVDVHRMWTGGACTAISIWLNRMYEMFKMGEDLPPLVTVVVVRGHMEKSSITRDFPVAKAAYSFLNDGVSSSFCYPGWNKGRIMCQRPHLKKILSAAEGSPEGSENDKLITSSNSPFPRLGTRTPRSDVSIVRRDEHGSADIETRVRMATELVTSTV</sequence>
<comment type="similarity">
    <text evidence="1">Belongs to the PPR family. P subfamily.</text>
</comment>
<dbReference type="OrthoDB" id="185373at2759"/>
<dbReference type="PROSITE" id="PS50828">
    <property type="entry name" value="SMR"/>
    <property type="match status" value="1"/>
</dbReference>
<feature type="region of interest" description="Disordered" evidence="4">
    <location>
        <begin position="899"/>
        <end position="929"/>
    </location>
</feature>
<evidence type="ECO:0000256" key="4">
    <source>
        <dbReference type="SAM" id="MobiDB-lite"/>
    </source>
</evidence>
<accession>A0A6A4M230</accession>
<feature type="repeat" description="PPR" evidence="3">
    <location>
        <begin position="176"/>
        <end position="210"/>
    </location>
</feature>
<feature type="repeat" description="PPR" evidence="3">
    <location>
        <begin position="457"/>
        <end position="491"/>
    </location>
</feature>
<feature type="repeat" description="PPR" evidence="3">
    <location>
        <begin position="141"/>
        <end position="175"/>
    </location>
</feature>
<dbReference type="PANTHER" id="PTHR47447">
    <property type="entry name" value="OS03G0856100 PROTEIN"/>
    <property type="match status" value="1"/>
</dbReference>
<feature type="repeat" description="PPR" evidence="3">
    <location>
        <begin position="282"/>
        <end position="316"/>
    </location>
</feature>
<feature type="repeat" description="PPR" evidence="3">
    <location>
        <begin position="247"/>
        <end position="281"/>
    </location>
</feature>
<dbReference type="NCBIfam" id="TIGR00756">
    <property type="entry name" value="PPR"/>
    <property type="match status" value="8"/>
</dbReference>
<name>A0A6A4M230_9ERIC</name>
<dbReference type="Gene3D" id="1.25.40.10">
    <property type="entry name" value="Tetratricopeptide repeat domain"/>
    <property type="match status" value="6"/>
</dbReference>
<dbReference type="Pfam" id="PF13041">
    <property type="entry name" value="PPR_2"/>
    <property type="match status" value="2"/>
</dbReference>
<evidence type="ECO:0000259" key="5">
    <source>
        <dbReference type="PROSITE" id="PS50828"/>
    </source>
</evidence>
<proteinExistence type="inferred from homology"/>
<feature type="region of interest" description="Disordered" evidence="4">
    <location>
        <begin position="14"/>
        <end position="35"/>
    </location>
</feature>
<dbReference type="PROSITE" id="PS51375">
    <property type="entry name" value="PPR"/>
    <property type="match status" value="13"/>
</dbReference>
<dbReference type="InterPro" id="IPR011990">
    <property type="entry name" value="TPR-like_helical_dom_sf"/>
</dbReference>
<evidence type="ECO:0000313" key="7">
    <source>
        <dbReference type="Proteomes" id="UP000428333"/>
    </source>
</evidence>
<feature type="repeat" description="PPR" evidence="3">
    <location>
        <begin position="527"/>
        <end position="561"/>
    </location>
</feature>
<evidence type="ECO:0000313" key="6">
    <source>
        <dbReference type="EMBL" id="KAE9467326.1"/>
    </source>
</evidence>
<gene>
    <name evidence="6" type="ORF">C3L33_00762</name>
</gene>
<dbReference type="EMBL" id="QEFC01000037">
    <property type="protein sequence ID" value="KAE9467326.1"/>
    <property type="molecule type" value="Genomic_DNA"/>
</dbReference>
<evidence type="ECO:0000256" key="1">
    <source>
        <dbReference type="ARBA" id="ARBA00007626"/>
    </source>
</evidence>
<dbReference type="Proteomes" id="UP000428333">
    <property type="component" value="Linkage Group LG01"/>
</dbReference>
<keyword evidence="2" id="KW-0677">Repeat</keyword>
<dbReference type="InterPro" id="IPR002885">
    <property type="entry name" value="PPR_rpt"/>
</dbReference>
<dbReference type="FunFam" id="1.25.40.10:FF:000530">
    <property type="entry name" value="Pentatricopeptide repeat-containing protein At1g74850, chloroplastic"/>
    <property type="match status" value="1"/>
</dbReference>
<feature type="compositionally biased region" description="Pro residues" evidence="4">
    <location>
        <begin position="14"/>
        <end position="25"/>
    </location>
</feature>
<dbReference type="AlphaFoldDB" id="A0A6A4M230"/>
<feature type="repeat" description="PPR" evidence="3">
    <location>
        <begin position="317"/>
        <end position="351"/>
    </location>
</feature>
<organism evidence="6 7">
    <name type="scientific">Rhododendron williamsianum</name>
    <dbReference type="NCBI Taxonomy" id="262921"/>
    <lineage>
        <taxon>Eukaryota</taxon>
        <taxon>Viridiplantae</taxon>
        <taxon>Streptophyta</taxon>
        <taxon>Embryophyta</taxon>
        <taxon>Tracheophyta</taxon>
        <taxon>Spermatophyta</taxon>
        <taxon>Magnoliopsida</taxon>
        <taxon>eudicotyledons</taxon>
        <taxon>Gunneridae</taxon>
        <taxon>Pentapetalae</taxon>
        <taxon>asterids</taxon>
        <taxon>Ericales</taxon>
        <taxon>Ericaceae</taxon>
        <taxon>Ericoideae</taxon>
        <taxon>Rhodoreae</taxon>
        <taxon>Rhododendron</taxon>
    </lineage>
</organism>
<feature type="non-terminal residue" evidence="6">
    <location>
        <position position="1"/>
    </location>
</feature>
<feature type="domain" description="Smr" evidence="5">
    <location>
        <begin position="804"/>
        <end position="893"/>
    </location>
</feature>
<feature type="repeat" description="PPR" evidence="3">
    <location>
        <begin position="422"/>
        <end position="456"/>
    </location>
</feature>
<feature type="repeat" description="PPR" evidence="3">
    <location>
        <begin position="387"/>
        <end position="421"/>
    </location>
</feature>
<dbReference type="PANTHER" id="PTHR47447:SF17">
    <property type="entry name" value="OS12G0638900 PROTEIN"/>
    <property type="match status" value="1"/>
</dbReference>
<protein>
    <recommendedName>
        <fullName evidence="5">Smr domain-containing protein</fullName>
    </recommendedName>
</protein>
<evidence type="ECO:0000256" key="3">
    <source>
        <dbReference type="PROSITE-ProRule" id="PRU00708"/>
    </source>
</evidence>
<dbReference type="InterPro" id="IPR002625">
    <property type="entry name" value="Smr_dom"/>
</dbReference>
<reference evidence="6 7" key="1">
    <citation type="journal article" date="2019" name="Genome Biol. Evol.">
        <title>The Rhododendron genome and chromosomal organization provide insight into shared whole-genome duplications across the heath family (Ericaceae).</title>
        <authorList>
            <person name="Soza V.L."/>
            <person name="Lindsley D."/>
            <person name="Waalkes A."/>
            <person name="Ramage E."/>
            <person name="Patwardhan R.P."/>
            <person name="Burton J.N."/>
            <person name="Adey A."/>
            <person name="Kumar A."/>
            <person name="Qiu R."/>
            <person name="Shendure J."/>
            <person name="Hall B."/>
        </authorList>
    </citation>
    <scope>NUCLEOTIDE SEQUENCE [LARGE SCALE GENOMIC DNA]</scope>
    <source>
        <strain evidence="6">RSF 1966-606</strain>
    </source>
</reference>
<comment type="caution">
    <text evidence="6">The sequence shown here is derived from an EMBL/GenBank/DDBJ whole genome shotgun (WGS) entry which is preliminary data.</text>
</comment>
<feature type="repeat" description="PPR" evidence="3">
    <location>
        <begin position="562"/>
        <end position="596"/>
    </location>
</feature>
<feature type="repeat" description="PPR" evidence="3">
    <location>
        <begin position="211"/>
        <end position="246"/>
    </location>
</feature>